<dbReference type="AlphaFoldDB" id="A0A2K1YPH7"/>
<evidence type="ECO:0000256" key="1">
    <source>
        <dbReference type="ARBA" id="ARBA00022630"/>
    </source>
</evidence>
<proteinExistence type="predicted"/>
<dbReference type="Gene3D" id="3.50.50.60">
    <property type="entry name" value="FAD/NAD(P)-binding domain"/>
    <property type="match status" value="1"/>
</dbReference>
<gene>
    <name evidence="4" type="ORF">POPTR_010G056700</name>
</gene>
<keyword evidence="1" id="KW-0285">Flavoprotein</keyword>
<dbReference type="PANTHER" id="PTHR43004">
    <property type="entry name" value="TRK SYSTEM POTASSIUM UPTAKE PROTEIN"/>
    <property type="match status" value="1"/>
</dbReference>
<dbReference type="InterPro" id="IPR002938">
    <property type="entry name" value="FAD-bd"/>
</dbReference>
<organism evidence="4 5">
    <name type="scientific">Populus trichocarpa</name>
    <name type="common">Western balsam poplar</name>
    <name type="synonym">Populus balsamifera subsp. trichocarpa</name>
    <dbReference type="NCBI Taxonomy" id="3694"/>
    <lineage>
        <taxon>Eukaryota</taxon>
        <taxon>Viridiplantae</taxon>
        <taxon>Streptophyta</taxon>
        <taxon>Embryophyta</taxon>
        <taxon>Tracheophyta</taxon>
        <taxon>Spermatophyta</taxon>
        <taxon>Magnoliopsida</taxon>
        <taxon>eudicotyledons</taxon>
        <taxon>Gunneridae</taxon>
        <taxon>Pentapetalae</taxon>
        <taxon>rosids</taxon>
        <taxon>fabids</taxon>
        <taxon>Malpighiales</taxon>
        <taxon>Salicaceae</taxon>
        <taxon>Saliceae</taxon>
        <taxon>Populus</taxon>
    </lineage>
</organism>
<dbReference type="Gene3D" id="3.30.9.10">
    <property type="entry name" value="D-Amino Acid Oxidase, subunit A, domain 2"/>
    <property type="match status" value="1"/>
</dbReference>
<evidence type="ECO:0000256" key="2">
    <source>
        <dbReference type="ARBA" id="ARBA00022827"/>
    </source>
</evidence>
<name>A0A2K1YPH7_POPTR</name>
<dbReference type="EMBL" id="CM009299">
    <property type="protein sequence ID" value="PNT14927.1"/>
    <property type="molecule type" value="Genomic_DNA"/>
</dbReference>
<reference evidence="4 5" key="1">
    <citation type="journal article" date="2006" name="Science">
        <title>The genome of black cottonwood, Populus trichocarpa (Torr. &amp; Gray).</title>
        <authorList>
            <person name="Tuskan G.A."/>
            <person name="Difazio S."/>
            <person name="Jansson S."/>
            <person name="Bohlmann J."/>
            <person name="Grigoriev I."/>
            <person name="Hellsten U."/>
            <person name="Putnam N."/>
            <person name="Ralph S."/>
            <person name="Rombauts S."/>
            <person name="Salamov A."/>
            <person name="Schein J."/>
            <person name="Sterck L."/>
            <person name="Aerts A."/>
            <person name="Bhalerao R.R."/>
            <person name="Bhalerao R.P."/>
            <person name="Blaudez D."/>
            <person name="Boerjan W."/>
            <person name="Brun A."/>
            <person name="Brunner A."/>
            <person name="Busov V."/>
            <person name="Campbell M."/>
            <person name="Carlson J."/>
            <person name="Chalot M."/>
            <person name="Chapman J."/>
            <person name="Chen G.L."/>
            <person name="Cooper D."/>
            <person name="Coutinho P.M."/>
            <person name="Couturier J."/>
            <person name="Covert S."/>
            <person name="Cronk Q."/>
            <person name="Cunningham R."/>
            <person name="Davis J."/>
            <person name="Degroeve S."/>
            <person name="Dejardin A."/>
            <person name="Depamphilis C."/>
            <person name="Detter J."/>
            <person name="Dirks B."/>
            <person name="Dubchak I."/>
            <person name="Duplessis S."/>
            <person name="Ehlting J."/>
            <person name="Ellis B."/>
            <person name="Gendler K."/>
            <person name="Goodstein D."/>
            <person name="Gribskov M."/>
            <person name="Grimwood J."/>
            <person name="Groover A."/>
            <person name="Gunter L."/>
            <person name="Hamberger B."/>
            <person name="Heinze B."/>
            <person name="Helariutta Y."/>
            <person name="Henrissat B."/>
            <person name="Holligan D."/>
            <person name="Holt R."/>
            <person name="Huang W."/>
            <person name="Islam-Faridi N."/>
            <person name="Jones S."/>
            <person name="Jones-Rhoades M."/>
            <person name="Jorgensen R."/>
            <person name="Joshi C."/>
            <person name="Kangasjarvi J."/>
            <person name="Karlsson J."/>
            <person name="Kelleher C."/>
            <person name="Kirkpatrick R."/>
            <person name="Kirst M."/>
            <person name="Kohler A."/>
            <person name="Kalluri U."/>
            <person name="Larimer F."/>
            <person name="Leebens-Mack J."/>
            <person name="Leple J.C."/>
            <person name="Locascio P."/>
            <person name="Lou Y."/>
            <person name="Lucas S."/>
            <person name="Martin F."/>
            <person name="Montanini B."/>
            <person name="Napoli C."/>
            <person name="Nelson D.R."/>
            <person name="Nelson C."/>
            <person name="Nieminen K."/>
            <person name="Nilsson O."/>
            <person name="Pereda V."/>
            <person name="Peter G."/>
            <person name="Philippe R."/>
            <person name="Pilate G."/>
            <person name="Poliakov A."/>
            <person name="Razumovskaya J."/>
            <person name="Richardson P."/>
            <person name="Rinaldi C."/>
            <person name="Ritland K."/>
            <person name="Rouze P."/>
            <person name="Ryaboy D."/>
            <person name="Schmutz J."/>
            <person name="Schrader J."/>
            <person name="Segerman B."/>
            <person name="Shin H."/>
            <person name="Siddiqui A."/>
            <person name="Sterky F."/>
            <person name="Terry A."/>
            <person name="Tsai C.J."/>
            <person name="Uberbacher E."/>
            <person name="Unneberg P."/>
            <person name="Vahala J."/>
            <person name="Wall K."/>
            <person name="Wessler S."/>
            <person name="Yang G."/>
            <person name="Yin T."/>
            <person name="Douglas C."/>
            <person name="Marra M."/>
            <person name="Sandberg G."/>
            <person name="Van de Peer Y."/>
            <person name="Rokhsar D."/>
        </authorList>
    </citation>
    <scope>NUCLEOTIDE SEQUENCE [LARGE SCALE GENOMIC DNA]</scope>
    <source>
        <strain evidence="5">cv. Nisqually</strain>
    </source>
</reference>
<accession>A0A2K1YPH7</accession>
<dbReference type="PANTHER" id="PTHR43004:SF6">
    <property type="entry name" value="FAD_NAD(P)-BINDING OXIDOREDUCTASE FAMILY PROTEIN"/>
    <property type="match status" value="1"/>
</dbReference>
<feature type="domain" description="FAD-binding" evidence="3">
    <location>
        <begin position="47"/>
        <end position="109"/>
    </location>
</feature>
<dbReference type="SUPFAM" id="SSF51905">
    <property type="entry name" value="FAD/NAD(P)-binding domain"/>
    <property type="match status" value="1"/>
</dbReference>
<keyword evidence="5" id="KW-1185">Reference proteome</keyword>
<evidence type="ECO:0000313" key="5">
    <source>
        <dbReference type="Proteomes" id="UP000006729"/>
    </source>
</evidence>
<dbReference type="InterPro" id="IPR050641">
    <property type="entry name" value="RIFMO-like"/>
</dbReference>
<dbReference type="GO" id="GO:0071949">
    <property type="term" value="F:FAD binding"/>
    <property type="evidence" value="ECO:0007669"/>
    <property type="project" value="InterPro"/>
</dbReference>
<evidence type="ECO:0000259" key="3">
    <source>
        <dbReference type="Pfam" id="PF01494"/>
    </source>
</evidence>
<protein>
    <recommendedName>
        <fullName evidence="3">FAD-binding domain-containing protein</fullName>
    </recommendedName>
</protein>
<dbReference type="GO" id="GO:0016709">
    <property type="term" value="F:oxidoreductase activity, acting on paired donors, with incorporation or reduction of molecular oxygen, NAD(P)H as one donor, and incorporation of one atom of oxygen"/>
    <property type="evidence" value="ECO:0007669"/>
    <property type="project" value="UniProtKB-ARBA"/>
</dbReference>
<dbReference type="STRING" id="3694.A0A2K1YPH7"/>
<dbReference type="InterPro" id="IPR036188">
    <property type="entry name" value="FAD/NAD-bd_sf"/>
</dbReference>
<dbReference type="Pfam" id="PF01494">
    <property type="entry name" value="FAD_binding_3"/>
    <property type="match status" value="1"/>
</dbReference>
<keyword evidence="2" id="KW-0274">FAD</keyword>
<dbReference type="Proteomes" id="UP000006729">
    <property type="component" value="Chromosome 10"/>
</dbReference>
<sequence length="193" mass="21607">MGHECVKINATGRSVTVTASHLKEGKYTERNISCNILVGTDGAGTPQQSLEDFSPETCKNLIFKLVGQEFSDIDVIDIKPWVMHAEVAEKYASCDNQIILAGDAAHDLPQLVVLMTNEGAILVRPDEHIAWRVKSGLDGYPILEMRRVFFCNIEELAMPQTALMDARAPEFCLLRCEYFRASQHCSEHEHVPF</sequence>
<evidence type="ECO:0000313" key="4">
    <source>
        <dbReference type="EMBL" id="PNT14927.1"/>
    </source>
</evidence>
<dbReference type="InParanoid" id="A0A2K1YPH7"/>